<dbReference type="AlphaFoldDB" id="A0A3R9N1K2"/>
<protein>
    <submittedName>
        <fullName evidence="1">Uncharacterized protein</fullName>
    </submittedName>
</protein>
<gene>
    <name evidence="1" type="ORF">D8800_06895</name>
</gene>
<sequence>MAKIDKQIITMRKIEDGTAMRQYSAVSGECQGIATVDKTTLKYSYTGDDLGQFASFVKDTLTKSIKLGKELPDKFSYGFG</sequence>
<evidence type="ECO:0000313" key="2">
    <source>
        <dbReference type="Proteomes" id="UP000269220"/>
    </source>
</evidence>
<dbReference type="Proteomes" id="UP000269220">
    <property type="component" value="Unassembled WGS sequence"/>
</dbReference>
<evidence type="ECO:0000313" key="1">
    <source>
        <dbReference type="EMBL" id="RSK21246.1"/>
    </source>
</evidence>
<proteinExistence type="predicted"/>
<organism evidence="1 2">
    <name type="scientific">Streptococcus oralis</name>
    <dbReference type="NCBI Taxonomy" id="1303"/>
    <lineage>
        <taxon>Bacteria</taxon>
        <taxon>Bacillati</taxon>
        <taxon>Bacillota</taxon>
        <taxon>Bacilli</taxon>
        <taxon>Lactobacillales</taxon>
        <taxon>Streptococcaceae</taxon>
        <taxon>Streptococcus</taxon>
    </lineage>
</organism>
<reference evidence="1 2" key="1">
    <citation type="submission" date="2018-11" db="EMBL/GenBank/DDBJ databases">
        <title>Species Designations Belie Phenotypic and Genotypic Heterogeneity in Oral Streptococci.</title>
        <authorList>
            <person name="Velsko I."/>
        </authorList>
    </citation>
    <scope>NUCLEOTIDE SEQUENCE [LARGE SCALE GENOMIC DNA]</scope>
    <source>
        <strain evidence="1 2">BCC05</strain>
    </source>
</reference>
<accession>A0A3R9N1K2</accession>
<comment type="caution">
    <text evidence="1">The sequence shown here is derived from an EMBL/GenBank/DDBJ whole genome shotgun (WGS) entry which is preliminary data.</text>
</comment>
<dbReference type="EMBL" id="RMVN01000008">
    <property type="protein sequence ID" value="RSK21246.1"/>
    <property type="molecule type" value="Genomic_DNA"/>
</dbReference>
<name>A0A3R9N1K2_STROR</name>
<dbReference type="RefSeq" id="WP_001062371.1">
    <property type="nucleotide sequence ID" value="NZ_RMVN01000008.1"/>
</dbReference>